<evidence type="ECO:0000256" key="5">
    <source>
        <dbReference type="ARBA" id="ARBA00023203"/>
    </source>
</evidence>
<dbReference type="InterPro" id="IPR000857">
    <property type="entry name" value="MyTH4_dom"/>
</dbReference>
<accession>A0A2G9URV4</accession>
<keyword evidence="4" id="KW-0677">Repeat</keyword>
<evidence type="ECO:0000313" key="9">
    <source>
        <dbReference type="EMBL" id="PIO72979.1"/>
    </source>
</evidence>
<dbReference type="Gene3D" id="1.25.40.530">
    <property type="entry name" value="MyTH4 domain"/>
    <property type="match status" value="1"/>
</dbReference>
<evidence type="ECO:0000313" key="10">
    <source>
        <dbReference type="Proteomes" id="UP000230423"/>
    </source>
</evidence>
<dbReference type="PROSITE" id="PS51016">
    <property type="entry name" value="MYTH4"/>
    <property type="match status" value="1"/>
</dbReference>
<dbReference type="InterPro" id="IPR019748">
    <property type="entry name" value="FERM_central"/>
</dbReference>
<dbReference type="InterPro" id="IPR000299">
    <property type="entry name" value="FERM_domain"/>
</dbReference>
<dbReference type="Pfam" id="PF21998">
    <property type="entry name" value="FERM_C1_MyoVII"/>
    <property type="match status" value="1"/>
</dbReference>
<dbReference type="Gene3D" id="3.10.20.90">
    <property type="entry name" value="Phosphatidylinositol 3-kinase Catalytic Subunit, Chain A, domain 1"/>
    <property type="match status" value="2"/>
</dbReference>
<dbReference type="GO" id="GO:0003779">
    <property type="term" value="F:actin binding"/>
    <property type="evidence" value="ECO:0007669"/>
    <property type="project" value="UniProtKB-KW"/>
</dbReference>
<dbReference type="InterPro" id="IPR038185">
    <property type="entry name" value="MyTH4_dom_sf"/>
</dbReference>
<evidence type="ECO:0000256" key="4">
    <source>
        <dbReference type="ARBA" id="ARBA00022737"/>
    </source>
</evidence>
<feature type="region of interest" description="Disordered" evidence="6">
    <location>
        <begin position="170"/>
        <end position="198"/>
    </location>
</feature>
<dbReference type="InterPro" id="IPR041793">
    <property type="entry name" value="MyoVII_FERM_C1"/>
</dbReference>
<sequence length="956" mass="108097">MCESYFCLCYHAPVLSLILNLKRLQVGQLFDFLPPDSRLDTIPDNVSSSSISIDSNPTQIPAVEKIVQVEEDLGKYQFSKFAATYFQSQITSSHSKKPLKSPLLTHEDSASQLAAMAVWITILRFMGDLPDVKYNSNNGEVLDKTPIMSRLFESLGRKYTARDVEEAAQAEDIDGTDMSSSSSERSTDSSTSSNALMENRPMSSLDKLHYIIGMGILREELRDEIYCQLCKQLTGNPSRLSAARGWILLSLCVGCFAPSPRFIKYLYCFIRERGPAGAGYAAYMEERLRRTEQNGCRHQPPSYVELQANKAKKQIVLAVTLMDGSVKTMSADSATTAAEVCSALAEKIGLRERFGFSLYIALFDKVSSLGSGVDHVMDAISQCEQYAKEQGRQERNAPWRLFFRKEIFTPWHDAKDDPTSTNLIYQQVVRGIKYGEYRCDKEDDLASLAAQQYFIEEGLLDVNRLESQLHNYLPDFELNGKEMAKERWIQAIMYHYRRKFGTNPPSPHHVKEDVVTFAKFKWPLLFSRGPRPGADACVVQTVTGDEYSFQSPNAEDVKDLVSTFIDGLKQRSRYVIATKRQKGDDATNLLEFEVGDLIVLMNQTTGKDLLTEKLVKQLFSKGEQMALDILNNNQVVVIQNNGRPHTLEQFAIDNFSREPMDVPLLKKLEGRDEQCRDAMTMFVCLLKYMGDQPSRRSRLGTDLTDSIFKPAIAHVYFPDQSDEAIEVESSTRARDFCRRIAQRLGLKKPDGFSLFVKIKEKVLAVPEGEFFFDFVRQLSDWVQNNHALKECPKYLLGYHKVSKQEAVEVAAIILRAITKDSKNAPLAQIPQLLSELVPSDMMKMTSTSEWKKAISSAYVKVEHMSSDQAKIEFLTIMSKKDSFGSAFFPVSQYSDLSLPDKLLIAINQKGVHLYNCETKTLITQGYKMDDLITSYISVLISGQNNHSNTRRNESII</sequence>
<keyword evidence="10" id="KW-1185">Reference proteome</keyword>
<evidence type="ECO:0000259" key="7">
    <source>
        <dbReference type="PROSITE" id="PS50057"/>
    </source>
</evidence>
<proteinExistence type="inferred from homology"/>
<dbReference type="Gene3D" id="1.20.80.10">
    <property type="match status" value="1"/>
</dbReference>
<dbReference type="PROSITE" id="PS50057">
    <property type="entry name" value="FERM_3"/>
    <property type="match status" value="1"/>
</dbReference>
<dbReference type="OrthoDB" id="6108017at2759"/>
<evidence type="ECO:0000256" key="2">
    <source>
        <dbReference type="ARBA" id="ARBA00008314"/>
    </source>
</evidence>
<dbReference type="InterPro" id="IPR029071">
    <property type="entry name" value="Ubiquitin-like_domsf"/>
</dbReference>
<dbReference type="Pfam" id="PF21989">
    <property type="entry name" value="RA_2"/>
    <property type="match status" value="2"/>
</dbReference>
<comment type="similarity">
    <text evidence="2">Belongs to the TRAFAC class myosin-kinesin ATPase superfamily. Myosin family.</text>
</comment>
<dbReference type="Pfam" id="PF00784">
    <property type="entry name" value="MyTH4"/>
    <property type="match status" value="1"/>
</dbReference>
<dbReference type="PANTHER" id="PTHR22692:SF33">
    <property type="entry name" value="MYOSIN"/>
    <property type="match status" value="1"/>
</dbReference>
<dbReference type="CDD" id="cd17092">
    <property type="entry name" value="FERM1_F1_Myosin-VII"/>
    <property type="match status" value="1"/>
</dbReference>
<dbReference type="PANTHER" id="PTHR22692">
    <property type="entry name" value="MYOSIN VII, XV"/>
    <property type="match status" value="1"/>
</dbReference>
<dbReference type="EMBL" id="KZ345552">
    <property type="protein sequence ID" value="PIO72979.1"/>
    <property type="molecule type" value="Genomic_DNA"/>
</dbReference>
<dbReference type="FunFam" id="3.10.20.90:FF:000036">
    <property type="entry name" value="Unconventional myosin-VIIa"/>
    <property type="match status" value="1"/>
</dbReference>
<feature type="domain" description="FERM" evidence="7">
    <location>
        <begin position="315"/>
        <end position="956"/>
    </location>
</feature>
<reference evidence="9 10" key="1">
    <citation type="submission" date="2015-09" db="EMBL/GenBank/DDBJ databases">
        <title>Draft genome of the parasitic nematode Teladorsagia circumcincta isolate WARC Sus (inbred).</title>
        <authorList>
            <person name="Mitreva M."/>
        </authorList>
    </citation>
    <scope>NUCLEOTIDE SEQUENCE [LARGE SCALE GENOMIC DNA]</scope>
    <source>
        <strain evidence="9 10">S</strain>
    </source>
</reference>
<dbReference type="Pfam" id="PF00373">
    <property type="entry name" value="FERM_M"/>
    <property type="match status" value="1"/>
</dbReference>
<dbReference type="CDD" id="cd14473">
    <property type="entry name" value="FERM_B-lobe"/>
    <property type="match status" value="2"/>
</dbReference>
<dbReference type="Proteomes" id="UP000230423">
    <property type="component" value="Unassembled WGS sequence"/>
</dbReference>
<dbReference type="CDD" id="cd17093">
    <property type="entry name" value="FERM2_F1_Myosin-VII"/>
    <property type="match status" value="1"/>
</dbReference>
<dbReference type="AlphaFoldDB" id="A0A2G9URV4"/>
<dbReference type="GO" id="GO:0005856">
    <property type="term" value="C:cytoskeleton"/>
    <property type="evidence" value="ECO:0007669"/>
    <property type="project" value="InterPro"/>
</dbReference>
<dbReference type="SMART" id="SM00139">
    <property type="entry name" value="MyTH4"/>
    <property type="match status" value="1"/>
</dbReference>
<feature type="compositionally biased region" description="Low complexity" evidence="6">
    <location>
        <begin position="176"/>
        <end position="193"/>
    </location>
</feature>
<dbReference type="InterPro" id="IPR014352">
    <property type="entry name" value="FERM/acyl-CoA-bd_prot_sf"/>
</dbReference>
<evidence type="ECO:0000259" key="8">
    <source>
        <dbReference type="PROSITE" id="PS51016"/>
    </source>
</evidence>
<protein>
    <submittedName>
        <fullName evidence="9">MyTH4 domain protein</fullName>
    </submittedName>
</protein>
<gene>
    <name evidence="9" type="ORF">TELCIR_05066</name>
</gene>
<comment type="subcellular location">
    <subcellularLocation>
        <location evidence="1">Cytoplasm</location>
    </subcellularLocation>
</comment>
<dbReference type="SUPFAM" id="SSF54236">
    <property type="entry name" value="Ubiquitin-like"/>
    <property type="match status" value="2"/>
</dbReference>
<dbReference type="InterPro" id="IPR051567">
    <property type="entry name" value="Unconventional_Myosin_ATPase"/>
</dbReference>
<keyword evidence="3" id="KW-0963">Cytoplasm</keyword>
<dbReference type="SMART" id="SM00295">
    <property type="entry name" value="B41"/>
    <property type="match status" value="2"/>
</dbReference>
<keyword evidence="5" id="KW-0009">Actin-binding</keyword>
<dbReference type="InterPro" id="IPR011993">
    <property type="entry name" value="PH-like_dom_sf"/>
</dbReference>
<dbReference type="GO" id="GO:0005737">
    <property type="term" value="C:cytoplasm"/>
    <property type="evidence" value="ECO:0007669"/>
    <property type="project" value="UniProtKB-SubCell"/>
</dbReference>
<feature type="domain" description="MyTH4" evidence="8">
    <location>
        <begin position="94"/>
        <end position="310"/>
    </location>
</feature>
<dbReference type="Gene3D" id="2.30.29.30">
    <property type="entry name" value="Pleckstrin-homology domain (PH domain)/Phosphotyrosine-binding domain (PTB)"/>
    <property type="match status" value="2"/>
</dbReference>
<dbReference type="SUPFAM" id="SSF47031">
    <property type="entry name" value="Second domain of FERM"/>
    <property type="match status" value="2"/>
</dbReference>
<evidence type="ECO:0000256" key="1">
    <source>
        <dbReference type="ARBA" id="ARBA00004496"/>
    </source>
</evidence>
<evidence type="ECO:0000256" key="6">
    <source>
        <dbReference type="SAM" id="MobiDB-lite"/>
    </source>
</evidence>
<name>A0A2G9URV4_TELCI</name>
<dbReference type="InterPro" id="IPR019749">
    <property type="entry name" value="Band_41_domain"/>
</dbReference>
<dbReference type="InterPro" id="IPR035963">
    <property type="entry name" value="FERM_2"/>
</dbReference>
<organism evidence="9 10">
    <name type="scientific">Teladorsagia circumcincta</name>
    <name type="common">Brown stomach worm</name>
    <name type="synonym">Ostertagia circumcincta</name>
    <dbReference type="NCBI Taxonomy" id="45464"/>
    <lineage>
        <taxon>Eukaryota</taxon>
        <taxon>Metazoa</taxon>
        <taxon>Ecdysozoa</taxon>
        <taxon>Nematoda</taxon>
        <taxon>Chromadorea</taxon>
        <taxon>Rhabditida</taxon>
        <taxon>Rhabditina</taxon>
        <taxon>Rhabditomorpha</taxon>
        <taxon>Strongyloidea</taxon>
        <taxon>Trichostrongylidae</taxon>
        <taxon>Teladorsagia</taxon>
    </lineage>
</organism>
<evidence type="ECO:0000256" key="3">
    <source>
        <dbReference type="ARBA" id="ARBA00022490"/>
    </source>
</evidence>